<organism evidence="2 3">
    <name type="scientific">Methyloligella solikamskensis</name>
    <dbReference type="NCBI Taxonomy" id="1177756"/>
    <lineage>
        <taxon>Bacteria</taxon>
        <taxon>Pseudomonadati</taxon>
        <taxon>Pseudomonadota</taxon>
        <taxon>Alphaproteobacteria</taxon>
        <taxon>Hyphomicrobiales</taxon>
        <taxon>Hyphomicrobiaceae</taxon>
        <taxon>Methyloligella</taxon>
    </lineage>
</organism>
<evidence type="ECO:0008006" key="4">
    <source>
        <dbReference type="Google" id="ProtNLM"/>
    </source>
</evidence>
<feature type="transmembrane region" description="Helical" evidence="1">
    <location>
        <begin position="12"/>
        <end position="34"/>
    </location>
</feature>
<feature type="transmembrane region" description="Helical" evidence="1">
    <location>
        <begin position="189"/>
        <end position="207"/>
    </location>
</feature>
<evidence type="ECO:0000313" key="2">
    <source>
        <dbReference type="EMBL" id="MFD0987691.1"/>
    </source>
</evidence>
<feature type="transmembrane region" description="Helical" evidence="1">
    <location>
        <begin position="214"/>
        <end position="236"/>
    </location>
</feature>
<dbReference type="Pfam" id="PF14023">
    <property type="entry name" value="Bestrophin-like"/>
    <property type="match status" value="1"/>
</dbReference>
<keyword evidence="1" id="KW-1133">Transmembrane helix</keyword>
<comment type="caution">
    <text evidence="2">The sequence shown here is derived from an EMBL/GenBank/DDBJ whole genome shotgun (WGS) entry which is preliminary data.</text>
</comment>
<feature type="transmembrane region" description="Helical" evidence="1">
    <location>
        <begin position="54"/>
        <end position="73"/>
    </location>
</feature>
<sequence>MSILRLINEAPLLPLVLGTILLFEIYTIGLILIFRRIWGHERLQRNNEVGGFKFANIGVLYAVMLAFMVIAVWQDYQDVETAVRTEAKAVRDLHHLTYALPGNAGEAVRKPLLAYAKHVKKDEWPEMADGTLGQKPAEYLAHVAEAILSLKVETLKDLAQYQEALRLAAVIQDSRSERVESADGSIPQILWLALIGGAFILLGYPAFFGTQNVIAQVSMAAVMAALVALVLLPAILLDFPFTGPVHISSEPFDIVTRELPPNGIGDKPAAP</sequence>
<evidence type="ECO:0000313" key="3">
    <source>
        <dbReference type="Proteomes" id="UP001597102"/>
    </source>
</evidence>
<evidence type="ECO:0000256" key="1">
    <source>
        <dbReference type="SAM" id="Phobius"/>
    </source>
</evidence>
<dbReference type="Proteomes" id="UP001597102">
    <property type="component" value="Unassembled WGS sequence"/>
</dbReference>
<proteinExistence type="predicted"/>
<keyword evidence="1" id="KW-0472">Membrane</keyword>
<keyword evidence="3" id="KW-1185">Reference proteome</keyword>
<reference evidence="3" key="1">
    <citation type="journal article" date="2019" name="Int. J. Syst. Evol. Microbiol.">
        <title>The Global Catalogue of Microorganisms (GCM) 10K type strain sequencing project: providing services to taxonomists for standard genome sequencing and annotation.</title>
        <authorList>
            <consortium name="The Broad Institute Genomics Platform"/>
            <consortium name="The Broad Institute Genome Sequencing Center for Infectious Disease"/>
            <person name="Wu L."/>
            <person name="Ma J."/>
        </authorList>
    </citation>
    <scope>NUCLEOTIDE SEQUENCE [LARGE SCALE GENOMIC DNA]</scope>
    <source>
        <strain evidence="3">CCUG 61697</strain>
    </source>
</reference>
<gene>
    <name evidence="2" type="ORF">ACFQ2F_11345</name>
</gene>
<dbReference type="InterPro" id="IPR025333">
    <property type="entry name" value="DUF4239"/>
</dbReference>
<dbReference type="RefSeq" id="WP_379089919.1">
    <property type="nucleotide sequence ID" value="NZ_JBHTJO010000001.1"/>
</dbReference>
<accession>A0ABW3JBT1</accession>
<keyword evidence="1" id="KW-0812">Transmembrane</keyword>
<dbReference type="EMBL" id="JBHTJO010000001">
    <property type="protein sequence ID" value="MFD0987691.1"/>
    <property type="molecule type" value="Genomic_DNA"/>
</dbReference>
<name>A0ABW3JBT1_9HYPH</name>
<protein>
    <recommendedName>
        <fullName evidence="4">DUF4239 domain-containing protein</fullName>
    </recommendedName>
</protein>